<sequence length="379" mass="41672">MTRVYSSGRSLMPSDEDNDSSVKCRERRRRRIEMRRRLALASAVASVDDGEGQKLIPEGNEKAEPSSAGEILSLISDKEPPVYGLMSVVGRAREMEDEVSVWTNLCRPEMNGYRPVHYFGVFDGHGGHLVSALCKENMHVIVEEELMRVNVAGDGFTGGELEELWTAVIDRSFERIDDMALRLCLCDDGLENSTVCRFHPQLSLVGSTAVVSLVTEEHIIVANCGDSRAVLCRNGKAVPLSVDHKPDREDERARIEACGGRIMFANGARVEGVLAMSRAIGDRFLKQMVTSEPEYSITKREAGDTSLILASDGLWDVLSSELACEVVQKCLQENESLDMGRRGPSNPSRSSSAAALLVRLAMGRQSNDNISVIVVDLRN</sequence>
<dbReference type="InterPro" id="IPR036457">
    <property type="entry name" value="PPM-type-like_dom_sf"/>
</dbReference>
<dbReference type="GO" id="GO:0046872">
    <property type="term" value="F:metal ion binding"/>
    <property type="evidence" value="ECO:0007669"/>
    <property type="project" value="UniProtKB-KW"/>
</dbReference>
<dbReference type="Pfam" id="PF00481">
    <property type="entry name" value="PP2C"/>
    <property type="match status" value="1"/>
</dbReference>
<comment type="cofactor">
    <cofactor evidence="1">
        <name>Mn(2+)</name>
        <dbReference type="ChEBI" id="CHEBI:29035"/>
    </cofactor>
</comment>
<keyword evidence="5 9" id="KW-0378">Hydrolase</keyword>
<comment type="cofactor">
    <cofactor evidence="2">
        <name>Mg(2+)</name>
        <dbReference type="ChEBI" id="CHEBI:18420"/>
    </cofactor>
</comment>
<dbReference type="SMART" id="SM00332">
    <property type="entry name" value="PP2Cc"/>
    <property type="match status" value="1"/>
</dbReference>
<evidence type="ECO:0000256" key="5">
    <source>
        <dbReference type="ARBA" id="ARBA00022801"/>
    </source>
</evidence>
<evidence type="ECO:0000256" key="8">
    <source>
        <dbReference type="ARBA" id="ARBA00023211"/>
    </source>
</evidence>
<proteinExistence type="evidence at transcript level"/>
<dbReference type="GO" id="GO:0004722">
    <property type="term" value="F:protein serine/threonine phosphatase activity"/>
    <property type="evidence" value="ECO:0007669"/>
    <property type="project" value="UniProtKB-EC"/>
</dbReference>
<reference evidence="12" key="1">
    <citation type="submission" date="2017-04" db="EMBL/GenBank/DDBJ databases">
        <authorList>
            <person name="Afonso C.L."/>
            <person name="Miller P.J."/>
            <person name="Scott M.A."/>
            <person name="Spackman E."/>
            <person name="Goraichik I."/>
            <person name="Dimitrov K.M."/>
            <person name="Suarez D.L."/>
            <person name="Swayne D.E."/>
        </authorList>
    </citation>
    <scope>NUCLEOTIDE SEQUENCE</scope>
    <source>
        <tissue evidence="12">Leaves</tissue>
    </source>
</reference>
<dbReference type="InterPro" id="IPR015655">
    <property type="entry name" value="PP2C"/>
</dbReference>
<evidence type="ECO:0000256" key="2">
    <source>
        <dbReference type="ARBA" id="ARBA00001946"/>
    </source>
</evidence>
<organism evidence="12">
    <name type="scientific">Gerbera jamesonii</name>
    <name type="common">Transvaal daisy</name>
    <dbReference type="NCBI Taxonomy" id="13547"/>
    <lineage>
        <taxon>Eukaryota</taxon>
        <taxon>Viridiplantae</taxon>
        <taxon>Streptophyta</taxon>
        <taxon>Embryophyta</taxon>
        <taxon>Tracheophyta</taxon>
        <taxon>Spermatophyta</taxon>
        <taxon>Magnoliopsida</taxon>
        <taxon>eudicotyledons</taxon>
        <taxon>Gunneridae</taxon>
        <taxon>Pentapetalae</taxon>
        <taxon>asterids</taxon>
        <taxon>campanulids</taxon>
        <taxon>Asterales</taxon>
        <taxon>Asteraceae</taxon>
        <taxon>Mutisioideae</taxon>
        <taxon>Mutisieae</taxon>
        <taxon>Gerbera</taxon>
    </lineage>
</organism>
<evidence type="ECO:0000256" key="7">
    <source>
        <dbReference type="ARBA" id="ARBA00022912"/>
    </source>
</evidence>
<comment type="similarity">
    <text evidence="9">Belongs to the PP2C family.</text>
</comment>
<keyword evidence="7 9" id="KW-0904">Protein phosphatase</keyword>
<dbReference type="Gene3D" id="3.60.40.10">
    <property type="entry name" value="PPM-type phosphatase domain"/>
    <property type="match status" value="1"/>
</dbReference>
<accession>A0A2H5BXV0</accession>
<keyword evidence="6" id="KW-0460">Magnesium</keyword>
<feature type="region of interest" description="Disordered" evidence="10">
    <location>
        <begin position="1"/>
        <end position="24"/>
    </location>
</feature>
<evidence type="ECO:0000256" key="4">
    <source>
        <dbReference type="ARBA" id="ARBA00022723"/>
    </source>
</evidence>
<protein>
    <recommendedName>
        <fullName evidence="3">protein-serine/threonine phosphatase</fullName>
        <ecNumber evidence="3">3.1.3.16</ecNumber>
    </recommendedName>
</protein>
<dbReference type="PROSITE" id="PS01032">
    <property type="entry name" value="PPM_1"/>
    <property type="match status" value="1"/>
</dbReference>
<evidence type="ECO:0000256" key="3">
    <source>
        <dbReference type="ARBA" id="ARBA00013081"/>
    </source>
</evidence>
<dbReference type="SUPFAM" id="SSF81606">
    <property type="entry name" value="PP2C-like"/>
    <property type="match status" value="1"/>
</dbReference>
<dbReference type="InterPro" id="IPR000222">
    <property type="entry name" value="PP2C_BS"/>
</dbReference>
<dbReference type="InterPro" id="IPR001932">
    <property type="entry name" value="PPM-type_phosphatase-like_dom"/>
</dbReference>
<dbReference type="PANTHER" id="PTHR47992">
    <property type="entry name" value="PROTEIN PHOSPHATASE"/>
    <property type="match status" value="1"/>
</dbReference>
<keyword evidence="4" id="KW-0479">Metal-binding</keyword>
<dbReference type="SMART" id="SM00331">
    <property type="entry name" value="PP2C_SIG"/>
    <property type="match status" value="1"/>
</dbReference>
<evidence type="ECO:0000256" key="1">
    <source>
        <dbReference type="ARBA" id="ARBA00001936"/>
    </source>
</evidence>
<evidence type="ECO:0000256" key="9">
    <source>
        <dbReference type="RuleBase" id="RU003465"/>
    </source>
</evidence>
<evidence type="ECO:0000313" key="12">
    <source>
        <dbReference type="EMBL" id="AUH15208.1"/>
    </source>
</evidence>
<evidence type="ECO:0000256" key="6">
    <source>
        <dbReference type="ARBA" id="ARBA00022842"/>
    </source>
</evidence>
<evidence type="ECO:0000256" key="10">
    <source>
        <dbReference type="SAM" id="MobiDB-lite"/>
    </source>
</evidence>
<evidence type="ECO:0000259" key="11">
    <source>
        <dbReference type="PROSITE" id="PS51746"/>
    </source>
</evidence>
<dbReference type="EC" id="3.1.3.16" evidence="3"/>
<dbReference type="EMBL" id="KY990410">
    <property type="protein sequence ID" value="AUH15208.1"/>
    <property type="molecule type" value="mRNA"/>
</dbReference>
<feature type="domain" description="PPM-type phosphatase" evidence="11">
    <location>
        <begin position="82"/>
        <end position="377"/>
    </location>
</feature>
<dbReference type="FunFam" id="3.60.40.10:FF:000291">
    <property type="entry name" value="Protein phosphatase 2C 50"/>
    <property type="match status" value="1"/>
</dbReference>
<name>A0A2H5BXV0_GERJA</name>
<keyword evidence="8" id="KW-0464">Manganese</keyword>
<dbReference type="CDD" id="cd00143">
    <property type="entry name" value="PP2Cc"/>
    <property type="match status" value="1"/>
</dbReference>
<dbReference type="AlphaFoldDB" id="A0A2H5BXV0"/>
<dbReference type="PROSITE" id="PS51746">
    <property type="entry name" value="PPM_2"/>
    <property type="match status" value="1"/>
</dbReference>